<dbReference type="HAMAP" id="MF_01197">
    <property type="entry name" value="SepF"/>
    <property type="match status" value="1"/>
</dbReference>
<dbReference type="InterPro" id="IPR007561">
    <property type="entry name" value="Cell_div_SepF/SepF-rel"/>
</dbReference>
<dbReference type="Proteomes" id="UP001476950">
    <property type="component" value="Unassembled WGS sequence"/>
</dbReference>
<evidence type="ECO:0000313" key="6">
    <source>
        <dbReference type="EMBL" id="MEP1058212.1"/>
    </source>
</evidence>
<dbReference type="InterPro" id="IPR038594">
    <property type="entry name" value="SepF-like_sf"/>
</dbReference>
<dbReference type="GO" id="GO:0051301">
    <property type="term" value="P:cell division"/>
    <property type="evidence" value="ECO:0007669"/>
    <property type="project" value="UniProtKB-KW"/>
</dbReference>
<protein>
    <recommendedName>
        <fullName evidence="5">Cell division protein SepF</fullName>
    </recommendedName>
</protein>
<dbReference type="Pfam" id="PF04472">
    <property type="entry name" value="SepF"/>
    <property type="match status" value="1"/>
</dbReference>
<comment type="function">
    <text evidence="4 5">Cell division protein that is part of the divisome complex and is recruited early to the Z-ring. Probably stimulates Z-ring formation, perhaps through the cross-linking of FtsZ protofilaments. Its function overlaps with FtsA.</text>
</comment>
<name>A0ABV0KG47_9CYAN</name>
<keyword evidence="2 5" id="KW-0717">Septation</keyword>
<evidence type="ECO:0000256" key="2">
    <source>
        <dbReference type="ARBA" id="ARBA00023210"/>
    </source>
</evidence>
<keyword evidence="3 5" id="KW-0131">Cell cycle</keyword>
<dbReference type="Gene3D" id="3.30.110.150">
    <property type="entry name" value="SepF-like protein"/>
    <property type="match status" value="1"/>
</dbReference>
<dbReference type="PANTHER" id="PTHR35798:SF1">
    <property type="entry name" value="CELL DIVISION PROTEIN SEPF"/>
    <property type="match status" value="1"/>
</dbReference>
<keyword evidence="5" id="KW-0963">Cytoplasm</keyword>
<comment type="subcellular location">
    <subcellularLocation>
        <location evidence="5">Cytoplasm</location>
    </subcellularLocation>
    <text evidence="5">Localizes to the division site, in a FtsZ-dependent manner.</text>
</comment>
<dbReference type="EMBL" id="JAMPLM010000004">
    <property type="protein sequence ID" value="MEP1058212.1"/>
    <property type="molecule type" value="Genomic_DNA"/>
</dbReference>
<proteinExistence type="inferred from homology"/>
<dbReference type="InterPro" id="IPR023052">
    <property type="entry name" value="Cell_div_SepF"/>
</dbReference>
<keyword evidence="1 5" id="KW-0132">Cell division</keyword>
<gene>
    <name evidence="5 6" type="primary">sepF</name>
    <name evidence="6" type="ORF">NDI38_07135</name>
</gene>
<accession>A0ABV0KG47</accession>
<dbReference type="RefSeq" id="WP_190454861.1">
    <property type="nucleotide sequence ID" value="NZ_JAMPLM010000004.1"/>
</dbReference>
<evidence type="ECO:0000256" key="4">
    <source>
        <dbReference type="ARBA" id="ARBA00044936"/>
    </source>
</evidence>
<dbReference type="PANTHER" id="PTHR35798">
    <property type="entry name" value="CELL DIVISION PROTEIN SEPF"/>
    <property type="match status" value="1"/>
</dbReference>
<evidence type="ECO:0000313" key="7">
    <source>
        <dbReference type="Proteomes" id="UP001476950"/>
    </source>
</evidence>
<evidence type="ECO:0000256" key="3">
    <source>
        <dbReference type="ARBA" id="ARBA00023306"/>
    </source>
</evidence>
<comment type="subunit">
    <text evidence="5">Homodimer. Interacts with FtsZ.</text>
</comment>
<comment type="caution">
    <text evidence="6">The sequence shown here is derived from an EMBL/GenBank/DDBJ whole genome shotgun (WGS) entry which is preliminary data.</text>
</comment>
<reference evidence="6 7" key="1">
    <citation type="submission" date="2022-04" db="EMBL/GenBank/DDBJ databases">
        <title>Positive selection, recombination, and allopatry shape intraspecific diversity of widespread and dominant cyanobacteria.</title>
        <authorList>
            <person name="Wei J."/>
            <person name="Shu W."/>
            <person name="Hu C."/>
        </authorList>
    </citation>
    <scope>NUCLEOTIDE SEQUENCE [LARGE SCALE GENOMIC DNA]</scope>
    <source>
        <strain evidence="6 7">AS-A4</strain>
    </source>
</reference>
<comment type="similarity">
    <text evidence="5">Belongs to the SepF family.</text>
</comment>
<evidence type="ECO:0000256" key="1">
    <source>
        <dbReference type="ARBA" id="ARBA00022618"/>
    </source>
</evidence>
<organism evidence="6 7">
    <name type="scientific">Stenomitos frigidus AS-A4</name>
    <dbReference type="NCBI Taxonomy" id="2933935"/>
    <lineage>
        <taxon>Bacteria</taxon>
        <taxon>Bacillati</taxon>
        <taxon>Cyanobacteriota</taxon>
        <taxon>Cyanophyceae</taxon>
        <taxon>Leptolyngbyales</taxon>
        <taxon>Leptolyngbyaceae</taxon>
        <taxon>Stenomitos</taxon>
    </lineage>
</organism>
<keyword evidence="7" id="KW-1185">Reference proteome</keyword>
<sequence length="175" mass="19818">MNIFRRVWDSFGFEDRYDENEYEYEYEEEGSPAAYYSSETMDAMQQPMPPSNASNVVGMPNRKTVHTEMFLMEPRSFEEMPQAVTALRERRSIILNLSLMDADAAQRCVDFVAGAAFAIDGHQERLGEHIFLFTPSFVQISSYPSVAHPAPQRGAMPFTQITPPAPAWGSMSQMS</sequence>
<evidence type="ECO:0000256" key="5">
    <source>
        <dbReference type="HAMAP-Rule" id="MF_01197"/>
    </source>
</evidence>